<keyword evidence="3" id="KW-1185">Reference proteome</keyword>
<proteinExistence type="predicted"/>
<dbReference type="Proteomes" id="UP000076738">
    <property type="component" value="Unassembled WGS sequence"/>
</dbReference>
<accession>A0A167G008</accession>
<reference evidence="2 3" key="1">
    <citation type="journal article" date="2016" name="Mol. Biol. Evol.">
        <title>Comparative Genomics of Early-Diverging Mushroom-Forming Fungi Provides Insights into the Origins of Lignocellulose Decay Capabilities.</title>
        <authorList>
            <person name="Nagy L.G."/>
            <person name="Riley R."/>
            <person name="Tritt A."/>
            <person name="Adam C."/>
            <person name="Daum C."/>
            <person name="Floudas D."/>
            <person name="Sun H."/>
            <person name="Yadav J.S."/>
            <person name="Pangilinan J."/>
            <person name="Larsson K.H."/>
            <person name="Matsuura K."/>
            <person name="Barry K."/>
            <person name="Labutti K."/>
            <person name="Kuo R."/>
            <person name="Ohm R.A."/>
            <person name="Bhattacharya S.S."/>
            <person name="Shirouzu T."/>
            <person name="Yoshinaga Y."/>
            <person name="Martin F.M."/>
            <person name="Grigoriev I.V."/>
            <person name="Hibbett D.S."/>
        </authorList>
    </citation>
    <scope>NUCLEOTIDE SEQUENCE [LARGE SCALE GENOMIC DNA]</scope>
    <source>
        <strain evidence="2 3">TUFC12733</strain>
    </source>
</reference>
<evidence type="ECO:0000313" key="3">
    <source>
        <dbReference type="Proteomes" id="UP000076738"/>
    </source>
</evidence>
<gene>
    <name evidence="2" type="ORF">CALVIDRAFT_569401</name>
</gene>
<name>A0A167G008_CALVF</name>
<sequence>MDCNRLVTAHFFEVDAYTGSIAIRHNGRLTTIRGHINATVNAGTFDIASQLFEQHLQPYLRVVLESIPMRQNNPSGLWPFPRTLVQLPHMCKATLRFEQEGYGKVDLTVMCDRVPRNFQPFMEEDWASSPTACPDIPGCSRTMVVWMEAKMWWSEPITGQALQRATGAIQPVQQFYFHGECVLEPDKPVSNDQQPIHGENEPGVPQGHGATLGAAPVACH</sequence>
<dbReference type="AlphaFoldDB" id="A0A167G008"/>
<feature type="region of interest" description="Disordered" evidence="1">
    <location>
        <begin position="187"/>
        <end position="212"/>
    </location>
</feature>
<organism evidence="2 3">
    <name type="scientific">Calocera viscosa (strain TUFC12733)</name>
    <dbReference type="NCBI Taxonomy" id="1330018"/>
    <lineage>
        <taxon>Eukaryota</taxon>
        <taxon>Fungi</taxon>
        <taxon>Dikarya</taxon>
        <taxon>Basidiomycota</taxon>
        <taxon>Agaricomycotina</taxon>
        <taxon>Dacrymycetes</taxon>
        <taxon>Dacrymycetales</taxon>
        <taxon>Dacrymycetaceae</taxon>
        <taxon>Calocera</taxon>
    </lineage>
</organism>
<evidence type="ECO:0000313" key="2">
    <source>
        <dbReference type="EMBL" id="KZO90032.1"/>
    </source>
</evidence>
<protein>
    <submittedName>
        <fullName evidence="2">Uncharacterized protein</fullName>
    </submittedName>
</protein>
<evidence type="ECO:0000256" key="1">
    <source>
        <dbReference type="SAM" id="MobiDB-lite"/>
    </source>
</evidence>
<dbReference type="EMBL" id="KV417354">
    <property type="protein sequence ID" value="KZO90032.1"/>
    <property type="molecule type" value="Genomic_DNA"/>
</dbReference>